<name>A0AA88XWS4_PINIB</name>
<proteinExistence type="predicted"/>
<keyword evidence="2" id="KW-1185">Reference proteome</keyword>
<dbReference type="Proteomes" id="UP001186944">
    <property type="component" value="Unassembled WGS sequence"/>
</dbReference>
<accession>A0AA88XWS4</accession>
<comment type="caution">
    <text evidence="1">The sequence shown here is derived from an EMBL/GenBank/DDBJ whole genome shotgun (WGS) entry which is preliminary data.</text>
</comment>
<dbReference type="AlphaFoldDB" id="A0AA88XWS4"/>
<reference evidence="1" key="1">
    <citation type="submission" date="2019-08" db="EMBL/GenBank/DDBJ databases">
        <title>The improved chromosome-level genome for the pearl oyster Pinctada fucata martensii using PacBio sequencing and Hi-C.</title>
        <authorList>
            <person name="Zheng Z."/>
        </authorList>
    </citation>
    <scope>NUCLEOTIDE SEQUENCE</scope>
    <source>
        <strain evidence="1">ZZ-2019</strain>
        <tissue evidence="1">Adductor muscle</tissue>
    </source>
</reference>
<sequence length="477" mass="54518">MTHLFVNWQVDHSGTFTITSPYDNMSMLWNLKNTGSDVMSNVEVQWGNGQKFTAKLDGDFKDTPNRRWKSKFEMNIPSNDAVRRVDAGFDHEDRAGFIKSEAFITADRKNIGNVKVDYLRQLGSADFDLDITSIYMNDFKAKLNGKHAIMPMTGLLKVQWAPQQEIVVDSSYSLIDRNLNSKLTLRTPFNPIRNVVFTANHMLKGFSWDAETSIEYAPYQKITLGTVYRLDALEKAVKVFITTPFPRFQNMETGFRFNGDTKKFDSSADFKMIPMVPSIQATASWKTGRRSIGKIGLTTPFRQYPGLKGEVSTTVNTVGRTSSVWLEYLPNQKIEVEGTYSLTKKNVDGTFVVKTPFGHPVNIEYRQNGDLNAFSNHAEIRYNFNQSVVVDTTFGLQPQIYGTYSMVSPIRGYEEVKFAFSHEGKKWNDFRTTVEYGTDGNKVEMEAMLKLTNKYQGKMMLTFTFQKYETCTNRFQP</sequence>
<evidence type="ECO:0000313" key="2">
    <source>
        <dbReference type="Proteomes" id="UP001186944"/>
    </source>
</evidence>
<evidence type="ECO:0000313" key="1">
    <source>
        <dbReference type="EMBL" id="KAK3089835.1"/>
    </source>
</evidence>
<dbReference type="EMBL" id="VSWD01000010">
    <property type="protein sequence ID" value="KAK3089835.1"/>
    <property type="molecule type" value="Genomic_DNA"/>
</dbReference>
<gene>
    <name evidence="1" type="ORF">FSP39_006937</name>
</gene>
<protein>
    <submittedName>
        <fullName evidence="1">Uncharacterized protein</fullName>
    </submittedName>
</protein>
<organism evidence="1 2">
    <name type="scientific">Pinctada imbricata</name>
    <name type="common">Atlantic pearl-oyster</name>
    <name type="synonym">Pinctada martensii</name>
    <dbReference type="NCBI Taxonomy" id="66713"/>
    <lineage>
        <taxon>Eukaryota</taxon>
        <taxon>Metazoa</taxon>
        <taxon>Spiralia</taxon>
        <taxon>Lophotrochozoa</taxon>
        <taxon>Mollusca</taxon>
        <taxon>Bivalvia</taxon>
        <taxon>Autobranchia</taxon>
        <taxon>Pteriomorphia</taxon>
        <taxon>Pterioida</taxon>
        <taxon>Pterioidea</taxon>
        <taxon>Pteriidae</taxon>
        <taxon>Pinctada</taxon>
    </lineage>
</organism>